<gene>
    <name evidence="2" type="ORF">FN976_24210</name>
</gene>
<sequence>MTLTRRSRLFTVMLSLWALLFAQTALAGYVCPGAAKAVQVAEMMQAGMPCAESMSRAMDDEQPGLCHAHCQAAQQSADNYQLPTLANLAELGAVLTVTVASVNGDEPLLQASLLRRATAPPLAVRNCCFRI</sequence>
<dbReference type="OrthoDB" id="8592785at2"/>
<evidence type="ECO:0008006" key="4">
    <source>
        <dbReference type="Google" id="ProtNLM"/>
    </source>
</evidence>
<feature type="chain" id="PRO_5022212741" description="Copper resistance protein" evidence="1">
    <location>
        <begin position="28"/>
        <end position="131"/>
    </location>
</feature>
<feature type="signal peptide" evidence="1">
    <location>
        <begin position="1"/>
        <end position="27"/>
    </location>
</feature>
<accession>A0A562ZHH8</accession>
<keyword evidence="1" id="KW-0732">Signal</keyword>
<dbReference type="Proteomes" id="UP000318199">
    <property type="component" value="Unassembled WGS sequence"/>
</dbReference>
<reference evidence="2 3" key="1">
    <citation type="submission" date="2019-07" db="EMBL/GenBank/DDBJ databases">
        <title>Caenimonas sedimenti sp. nov., isolated from activated sludge.</title>
        <authorList>
            <person name="Xu J."/>
        </authorList>
    </citation>
    <scope>NUCLEOTIDE SEQUENCE [LARGE SCALE GENOMIC DNA]</scope>
    <source>
        <strain evidence="2 3">HX-9-20</strain>
    </source>
</reference>
<proteinExistence type="predicted"/>
<evidence type="ECO:0000256" key="1">
    <source>
        <dbReference type="SAM" id="SignalP"/>
    </source>
</evidence>
<evidence type="ECO:0000313" key="3">
    <source>
        <dbReference type="Proteomes" id="UP000318199"/>
    </source>
</evidence>
<dbReference type="RefSeq" id="WP_145895754.1">
    <property type="nucleotide sequence ID" value="NZ_VOBQ01000021.1"/>
</dbReference>
<organism evidence="2 3">
    <name type="scientific">Caenimonas sedimenti</name>
    <dbReference type="NCBI Taxonomy" id="2596921"/>
    <lineage>
        <taxon>Bacteria</taxon>
        <taxon>Pseudomonadati</taxon>
        <taxon>Pseudomonadota</taxon>
        <taxon>Betaproteobacteria</taxon>
        <taxon>Burkholderiales</taxon>
        <taxon>Comamonadaceae</taxon>
        <taxon>Caenimonas</taxon>
    </lineage>
</organism>
<comment type="caution">
    <text evidence="2">The sequence shown here is derived from an EMBL/GenBank/DDBJ whole genome shotgun (WGS) entry which is preliminary data.</text>
</comment>
<keyword evidence="3" id="KW-1185">Reference proteome</keyword>
<evidence type="ECO:0000313" key="2">
    <source>
        <dbReference type="EMBL" id="TWO68049.1"/>
    </source>
</evidence>
<name>A0A562ZHH8_9BURK</name>
<dbReference type="EMBL" id="VOBQ01000021">
    <property type="protein sequence ID" value="TWO68049.1"/>
    <property type="molecule type" value="Genomic_DNA"/>
</dbReference>
<protein>
    <recommendedName>
        <fullName evidence="4">Copper resistance protein</fullName>
    </recommendedName>
</protein>
<dbReference type="AlphaFoldDB" id="A0A562ZHH8"/>